<dbReference type="Gene3D" id="3.40.50.2300">
    <property type="match status" value="1"/>
</dbReference>
<keyword evidence="9" id="KW-1185">Reference proteome</keyword>
<dbReference type="InterPro" id="IPR001789">
    <property type="entry name" value="Sig_transdc_resp-reg_receiver"/>
</dbReference>
<accession>A0ABZ0ZWC8</accession>
<dbReference type="PANTHER" id="PTHR43214:SF24">
    <property type="entry name" value="TRANSCRIPTIONAL REGULATORY PROTEIN NARL-RELATED"/>
    <property type="match status" value="1"/>
</dbReference>
<proteinExistence type="predicted"/>
<dbReference type="InterPro" id="IPR011006">
    <property type="entry name" value="CheY-like_superfamily"/>
</dbReference>
<dbReference type="InterPro" id="IPR039420">
    <property type="entry name" value="WalR-like"/>
</dbReference>
<dbReference type="InterPro" id="IPR000792">
    <property type="entry name" value="Tscrpt_reg_LuxR_C"/>
</dbReference>
<feature type="domain" description="HTH luxR-type" evidence="6">
    <location>
        <begin position="147"/>
        <end position="212"/>
    </location>
</feature>
<feature type="domain" description="Response regulatory" evidence="7">
    <location>
        <begin position="3"/>
        <end position="118"/>
    </location>
</feature>
<dbReference type="InterPro" id="IPR058245">
    <property type="entry name" value="NreC/VraR/RcsB-like_REC"/>
</dbReference>
<evidence type="ECO:0000256" key="1">
    <source>
        <dbReference type="ARBA" id="ARBA00022553"/>
    </source>
</evidence>
<gene>
    <name evidence="8" type="ORF">SHK19_08440</name>
</gene>
<keyword evidence="2" id="KW-0805">Transcription regulation</keyword>
<dbReference type="CDD" id="cd17535">
    <property type="entry name" value="REC_NarL-like"/>
    <property type="match status" value="1"/>
</dbReference>
<dbReference type="PROSITE" id="PS00622">
    <property type="entry name" value="HTH_LUXR_1"/>
    <property type="match status" value="1"/>
</dbReference>
<evidence type="ECO:0000313" key="8">
    <source>
        <dbReference type="EMBL" id="WQQ28249.1"/>
    </source>
</evidence>
<keyword evidence="1 5" id="KW-0597">Phosphoprotein</keyword>
<dbReference type="SMART" id="SM00448">
    <property type="entry name" value="REC"/>
    <property type="match status" value="1"/>
</dbReference>
<dbReference type="SMART" id="SM00421">
    <property type="entry name" value="HTH_LUXR"/>
    <property type="match status" value="1"/>
</dbReference>
<sequence length="223" mass="24120">MITVLVADDQALVRDGLRLILDSQADIEVVEEAADGDEAVRAATRLTPDVVLMDIRMPGVDGLEATSRITSRTGCRVLVLTTFDLDEYVVEALRAGASGFLLKSSPRQHLLHAVRTVCEGGALLDPRLTVRLVEEHVLGRTVADPTAQQQLGRLTAREREVLALLARGFSNTEIAARLHLGETTVKSHVAHTLAKIEARDRIQAVVFAYEAGFVRAGEPPGIS</sequence>
<dbReference type="Pfam" id="PF00072">
    <property type="entry name" value="Response_reg"/>
    <property type="match status" value="1"/>
</dbReference>
<evidence type="ECO:0000256" key="3">
    <source>
        <dbReference type="ARBA" id="ARBA00023125"/>
    </source>
</evidence>
<protein>
    <submittedName>
        <fullName evidence="8">Response regulator transcription factor</fullName>
    </submittedName>
</protein>
<evidence type="ECO:0000256" key="4">
    <source>
        <dbReference type="ARBA" id="ARBA00023163"/>
    </source>
</evidence>
<dbReference type="PROSITE" id="PS50110">
    <property type="entry name" value="RESPONSE_REGULATORY"/>
    <property type="match status" value="1"/>
</dbReference>
<evidence type="ECO:0000313" key="9">
    <source>
        <dbReference type="Proteomes" id="UP001327225"/>
    </source>
</evidence>
<feature type="modified residue" description="4-aspartylphosphate" evidence="5">
    <location>
        <position position="54"/>
    </location>
</feature>
<dbReference type="RefSeq" id="WP_322458136.1">
    <property type="nucleotide sequence ID" value="NZ_CP141059.1"/>
</dbReference>
<dbReference type="Pfam" id="PF00196">
    <property type="entry name" value="GerE"/>
    <property type="match status" value="1"/>
</dbReference>
<evidence type="ECO:0000259" key="6">
    <source>
        <dbReference type="PROSITE" id="PS50043"/>
    </source>
</evidence>
<dbReference type="InterPro" id="IPR016032">
    <property type="entry name" value="Sig_transdc_resp-reg_C-effctor"/>
</dbReference>
<organism evidence="8 9">
    <name type="scientific">Nocardioides bizhenqiangii</name>
    <dbReference type="NCBI Taxonomy" id="3095076"/>
    <lineage>
        <taxon>Bacteria</taxon>
        <taxon>Bacillati</taxon>
        <taxon>Actinomycetota</taxon>
        <taxon>Actinomycetes</taxon>
        <taxon>Propionibacteriales</taxon>
        <taxon>Nocardioidaceae</taxon>
        <taxon>Nocardioides</taxon>
    </lineage>
</organism>
<evidence type="ECO:0000256" key="2">
    <source>
        <dbReference type="ARBA" id="ARBA00023015"/>
    </source>
</evidence>
<dbReference type="PRINTS" id="PR00038">
    <property type="entry name" value="HTHLUXR"/>
</dbReference>
<dbReference type="EMBL" id="CP141059">
    <property type="protein sequence ID" value="WQQ28249.1"/>
    <property type="molecule type" value="Genomic_DNA"/>
</dbReference>
<keyword evidence="4" id="KW-0804">Transcription</keyword>
<keyword evidence="3" id="KW-0238">DNA-binding</keyword>
<dbReference type="PANTHER" id="PTHR43214">
    <property type="entry name" value="TWO-COMPONENT RESPONSE REGULATOR"/>
    <property type="match status" value="1"/>
</dbReference>
<evidence type="ECO:0000256" key="5">
    <source>
        <dbReference type="PROSITE-ProRule" id="PRU00169"/>
    </source>
</evidence>
<dbReference type="CDD" id="cd06170">
    <property type="entry name" value="LuxR_C_like"/>
    <property type="match status" value="1"/>
</dbReference>
<dbReference type="SUPFAM" id="SSF52172">
    <property type="entry name" value="CheY-like"/>
    <property type="match status" value="1"/>
</dbReference>
<evidence type="ECO:0000259" key="7">
    <source>
        <dbReference type="PROSITE" id="PS50110"/>
    </source>
</evidence>
<dbReference type="SUPFAM" id="SSF46894">
    <property type="entry name" value="C-terminal effector domain of the bipartite response regulators"/>
    <property type="match status" value="1"/>
</dbReference>
<name>A0ABZ0ZWC8_9ACTN</name>
<dbReference type="Proteomes" id="UP001327225">
    <property type="component" value="Chromosome"/>
</dbReference>
<dbReference type="PROSITE" id="PS50043">
    <property type="entry name" value="HTH_LUXR_2"/>
    <property type="match status" value="1"/>
</dbReference>
<reference evidence="9" key="1">
    <citation type="submission" date="2023-12" db="EMBL/GenBank/DDBJ databases">
        <title>Novel species in genus Nocardioides.</title>
        <authorList>
            <person name="Zhou H."/>
        </authorList>
    </citation>
    <scope>NUCLEOTIDE SEQUENCE [LARGE SCALE GENOMIC DNA]</scope>
    <source>
        <strain evidence="9">HM61</strain>
    </source>
</reference>